<dbReference type="EnsemblProtists" id="EOD27499">
    <property type="protein sequence ID" value="EOD27499"/>
    <property type="gene ID" value="EMIHUDRAFT_366582"/>
</dbReference>
<name>A0A0D3JVG4_EMIH1</name>
<proteinExistence type="predicted"/>
<reference evidence="1" key="2">
    <citation type="submission" date="2024-10" db="UniProtKB">
        <authorList>
            <consortium name="EnsemblProtists"/>
        </authorList>
    </citation>
    <scope>IDENTIFICATION</scope>
</reference>
<evidence type="ECO:0000313" key="2">
    <source>
        <dbReference type="Proteomes" id="UP000013827"/>
    </source>
</evidence>
<evidence type="ECO:0000313" key="1">
    <source>
        <dbReference type="EnsemblProtists" id="EOD27499"/>
    </source>
</evidence>
<protein>
    <submittedName>
        <fullName evidence="1">Uncharacterized protein</fullName>
    </submittedName>
</protein>
<dbReference type="KEGG" id="ehx:EMIHUDRAFT_366582"/>
<dbReference type="HOGENOM" id="CLU_1424978_0_0_1"/>
<keyword evidence="2" id="KW-1185">Reference proteome</keyword>
<dbReference type="AlphaFoldDB" id="A0A0D3JVG4"/>
<accession>A0A0D3JVG4</accession>
<dbReference type="RefSeq" id="XP_005779928.1">
    <property type="nucleotide sequence ID" value="XM_005779871.1"/>
</dbReference>
<organism evidence="1 2">
    <name type="scientific">Emiliania huxleyi (strain CCMP1516)</name>
    <dbReference type="NCBI Taxonomy" id="280463"/>
    <lineage>
        <taxon>Eukaryota</taxon>
        <taxon>Haptista</taxon>
        <taxon>Haptophyta</taxon>
        <taxon>Prymnesiophyceae</taxon>
        <taxon>Isochrysidales</taxon>
        <taxon>Noelaerhabdaceae</taxon>
        <taxon>Emiliania</taxon>
    </lineage>
</organism>
<sequence>RPEDIQRQWLQRQMDYNERPYENRGWCLFEQGVAMTVAAHLAAAEAQAARAGKELPLRFRRAQELRAKVYDIGGPEPVARSCASPPLTVLEEAFAAIGSSRFTGKGDAAKVLQMLAEFEWVVRSTFQQALECHARSGATLPPAARGALAEASRLAEANGSGLSGSSLGWSKVLGYLRGSSATMTTTSTSTI</sequence>
<dbReference type="PaxDb" id="2903-EOD27499"/>
<reference evidence="2" key="1">
    <citation type="journal article" date="2013" name="Nature">
        <title>Pan genome of the phytoplankton Emiliania underpins its global distribution.</title>
        <authorList>
            <person name="Read B.A."/>
            <person name="Kegel J."/>
            <person name="Klute M.J."/>
            <person name="Kuo A."/>
            <person name="Lefebvre S.C."/>
            <person name="Maumus F."/>
            <person name="Mayer C."/>
            <person name="Miller J."/>
            <person name="Monier A."/>
            <person name="Salamov A."/>
            <person name="Young J."/>
            <person name="Aguilar M."/>
            <person name="Claverie J.M."/>
            <person name="Frickenhaus S."/>
            <person name="Gonzalez K."/>
            <person name="Herman E.K."/>
            <person name="Lin Y.C."/>
            <person name="Napier J."/>
            <person name="Ogata H."/>
            <person name="Sarno A.F."/>
            <person name="Shmutz J."/>
            <person name="Schroeder D."/>
            <person name="de Vargas C."/>
            <person name="Verret F."/>
            <person name="von Dassow P."/>
            <person name="Valentin K."/>
            <person name="Van de Peer Y."/>
            <person name="Wheeler G."/>
            <person name="Dacks J.B."/>
            <person name="Delwiche C.F."/>
            <person name="Dyhrman S.T."/>
            <person name="Glockner G."/>
            <person name="John U."/>
            <person name="Richards T."/>
            <person name="Worden A.Z."/>
            <person name="Zhang X."/>
            <person name="Grigoriev I.V."/>
            <person name="Allen A.E."/>
            <person name="Bidle K."/>
            <person name="Borodovsky M."/>
            <person name="Bowler C."/>
            <person name="Brownlee C."/>
            <person name="Cock J.M."/>
            <person name="Elias M."/>
            <person name="Gladyshev V.N."/>
            <person name="Groth M."/>
            <person name="Guda C."/>
            <person name="Hadaegh A."/>
            <person name="Iglesias-Rodriguez M.D."/>
            <person name="Jenkins J."/>
            <person name="Jones B.M."/>
            <person name="Lawson T."/>
            <person name="Leese F."/>
            <person name="Lindquist E."/>
            <person name="Lobanov A."/>
            <person name="Lomsadze A."/>
            <person name="Malik S.B."/>
            <person name="Marsh M.E."/>
            <person name="Mackinder L."/>
            <person name="Mock T."/>
            <person name="Mueller-Roeber B."/>
            <person name="Pagarete A."/>
            <person name="Parker M."/>
            <person name="Probert I."/>
            <person name="Quesneville H."/>
            <person name="Raines C."/>
            <person name="Rensing S.A."/>
            <person name="Riano-Pachon D.M."/>
            <person name="Richier S."/>
            <person name="Rokitta S."/>
            <person name="Shiraiwa Y."/>
            <person name="Soanes D.M."/>
            <person name="van der Giezen M."/>
            <person name="Wahlund T.M."/>
            <person name="Williams B."/>
            <person name="Wilson W."/>
            <person name="Wolfe G."/>
            <person name="Wurch L.L."/>
        </authorList>
    </citation>
    <scope>NUCLEOTIDE SEQUENCE</scope>
</reference>
<dbReference type="Proteomes" id="UP000013827">
    <property type="component" value="Unassembled WGS sequence"/>
</dbReference>
<dbReference type="GeneID" id="17273044"/>